<accession>A0ABV0Z470</accession>
<gene>
    <name evidence="4" type="ORF">AMECASPLE_031460</name>
</gene>
<evidence type="ECO:0000256" key="2">
    <source>
        <dbReference type="SAM" id="MobiDB-lite"/>
    </source>
</evidence>
<dbReference type="SUPFAM" id="SSF49723">
    <property type="entry name" value="Lipase/lipooxygenase domain (PLAT/LH2 domain)"/>
    <property type="match status" value="1"/>
</dbReference>
<proteinExistence type="predicted"/>
<evidence type="ECO:0000313" key="4">
    <source>
        <dbReference type="EMBL" id="MEQ2300988.1"/>
    </source>
</evidence>
<dbReference type="InterPro" id="IPR001024">
    <property type="entry name" value="PLAT/LH2_dom"/>
</dbReference>
<keyword evidence="5" id="KW-1185">Reference proteome</keyword>
<organism evidence="4 5">
    <name type="scientific">Ameca splendens</name>
    <dbReference type="NCBI Taxonomy" id="208324"/>
    <lineage>
        <taxon>Eukaryota</taxon>
        <taxon>Metazoa</taxon>
        <taxon>Chordata</taxon>
        <taxon>Craniata</taxon>
        <taxon>Vertebrata</taxon>
        <taxon>Euteleostomi</taxon>
        <taxon>Actinopterygii</taxon>
        <taxon>Neopterygii</taxon>
        <taxon>Teleostei</taxon>
        <taxon>Neoteleostei</taxon>
        <taxon>Acanthomorphata</taxon>
        <taxon>Ovalentaria</taxon>
        <taxon>Atherinomorphae</taxon>
        <taxon>Cyprinodontiformes</taxon>
        <taxon>Goodeidae</taxon>
        <taxon>Ameca</taxon>
    </lineage>
</organism>
<protein>
    <recommendedName>
        <fullName evidence="3">PLAT domain-containing protein</fullName>
    </recommendedName>
</protein>
<feature type="region of interest" description="Disordered" evidence="2">
    <location>
        <begin position="1"/>
        <end position="83"/>
    </location>
</feature>
<sequence>MSLKQKKSTASEETEEVDDEVEETEPNLKESGHGLTHGEATKRGKSQRKNKSTEGSVIHELPDEDKKDKEGDKNELLNYHTDSSDAYEDEYYKKKVYEVVTVTGDVKGAGTDANVFVTLFGEFGVSPKVHLAS</sequence>
<dbReference type="Gene3D" id="2.40.180.10">
    <property type="entry name" value="Catalase core domain"/>
    <property type="match status" value="1"/>
</dbReference>
<feature type="compositionally biased region" description="Basic and acidic residues" evidence="2">
    <location>
        <begin position="60"/>
        <end position="75"/>
    </location>
</feature>
<dbReference type="PROSITE" id="PS50095">
    <property type="entry name" value="PLAT"/>
    <property type="match status" value="1"/>
</dbReference>
<feature type="non-terminal residue" evidence="4">
    <location>
        <position position="133"/>
    </location>
</feature>
<comment type="caution">
    <text evidence="1">Lacks conserved residue(s) required for the propagation of feature annotation.</text>
</comment>
<feature type="compositionally biased region" description="Acidic residues" evidence="2">
    <location>
        <begin position="12"/>
        <end position="25"/>
    </location>
</feature>
<comment type="caution">
    <text evidence="4">The sequence shown here is derived from an EMBL/GenBank/DDBJ whole genome shotgun (WGS) entry which is preliminary data.</text>
</comment>
<dbReference type="Proteomes" id="UP001469553">
    <property type="component" value="Unassembled WGS sequence"/>
</dbReference>
<dbReference type="InterPro" id="IPR036392">
    <property type="entry name" value="PLAT/LH2_dom_sf"/>
</dbReference>
<evidence type="ECO:0000256" key="1">
    <source>
        <dbReference type="PROSITE-ProRule" id="PRU00152"/>
    </source>
</evidence>
<evidence type="ECO:0000259" key="3">
    <source>
        <dbReference type="PROSITE" id="PS50095"/>
    </source>
</evidence>
<name>A0ABV0Z470_9TELE</name>
<dbReference type="EMBL" id="JAHRIP010050939">
    <property type="protein sequence ID" value="MEQ2300988.1"/>
    <property type="molecule type" value="Genomic_DNA"/>
</dbReference>
<evidence type="ECO:0000313" key="5">
    <source>
        <dbReference type="Proteomes" id="UP001469553"/>
    </source>
</evidence>
<feature type="domain" description="PLAT" evidence="3">
    <location>
        <begin position="95"/>
        <end position="133"/>
    </location>
</feature>
<reference evidence="4 5" key="1">
    <citation type="submission" date="2021-06" db="EMBL/GenBank/DDBJ databases">
        <authorList>
            <person name="Palmer J.M."/>
        </authorList>
    </citation>
    <scope>NUCLEOTIDE SEQUENCE [LARGE SCALE GENOMIC DNA]</scope>
    <source>
        <strain evidence="4 5">AS_MEX2019</strain>
        <tissue evidence="4">Muscle</tissue>
    </source>
</reference>